<dbReference type="SUPFAM" id="SSF46894">
    <property type="entry name" value="C-terminal effector domain of the bipartite response regulators"/>
    <property type="match status" value="1"/>
</dbReference>
<reference evidence="2" key="1">
    <citation type="submission" date="2016-10" db="EMBL/GenBank/DDBJ databases">
        <authorList>
            <person name="Varghese N."/>
            <person name="Submissions S."/>
        </authorList>
    </citation>
    <scope>NUCLEOTIDE SEQUENCE [LARGE SCALE GENOMIC DNA]</scope>
    <source>
        <strain evidence="2">Nm44</strain>
    </source>
</reference>
<evidence type="ECO:0000313" key="2">
    <source>
        <dbReference type="Proteomes" id="UP000183287"/>
    </source>
</evidence>
<sequence>MEQKNKEAGPLILLLVNKKTREIILFSCFRLPEPTTADLNVARYLIKLRDPNRQLNKQLELFTEQYHLTRAEGRLCCALADGLTLHDYCAYWNIRISTARSQLSNIFFKTQTKGQAGLMRLIYLFTCL</sequence>
<dbReference type="AlphaFoldDB" id="A0A1I4VQT9"/>
<name>A0A1I4VQT9_9PROT</name>
<dbReference type="GO" id="GO:0006355">
    <property type="term" value="P:regulation of DNA-templated transcription"/>
    <property type="evidence" value="ECO:0007669"/>
    <property type="project" value="InterPro"/>
</dbReference>
<evidence type="ECO:0000313" key="1">
    <source>
        <dbReference type="EMBL" id="SFN03475.1"/>
    </source>
</evidence>
<dbReference type="Gene3D" id="1.10.10.10">
    <property type="entry name" value="Winged helix-like DNA-binding domain superfamily/Winged helix DNA-binding domain"/>
    <property type="match status" value="1"/>
</dbReference>
<dbReference type="EMBL" id="FOUB01000088">
    <property type="protein sequence ID" value="SFN03475.1"/>
    <property type="molecule type" value="Genomic_DNA"/>
</dbReference>
<dbReference type="InterPro" id="IPR016032">
    <property type="entry name" value="Sig_transdc_resp-reg_C-effctor"/>
</dbReference>
<proteinExistence type="predicted"/>
<evidence type="ECO:0008006" key="3">
    <source>
        <dbReference type="Google" id="ProtNLM"/>
    </source>
</evidence>
<organism evidence="1 2">
    <name type="scientific">Nitrosomonas communis</name>
    <dbReference type="NCBI Taxonomy" id="44574"/>
    <lineage>
        <taxon>Bacteria</taxon>
        <taxon>Pseudomonadati</taxon>
        <taxon>Pseudomonadota</taxon>
        <taxon>Betaproteobacteria</taxon>
        <taxon>Nitrosomonadales</taxon>
        <taxon>Nitrosomonadaceae</taxon>
        <taxon>Nitrosomonas</taxon>
    </lineage>
</organism>
<keyword evidence="2" id="KW-1185">Reference proteome</keyword>
<dbReference type="GO" id="GO:0003677">
    <property type="term" value="F:DNA binding"/>
    <property type="evidence" value="ECO:0007669"/>
    <property type="project" value="InterPro"/>
</dbReference>
<dbReference type="Proteomes" id="UP000183287">
    <property type="component" value="Unassembled WGS sequence"/>
</dbReference>
<dbReference type="InterPro" id="IPR036388">
    <property type="entry name" value="WH-like_DNA-bd_sf"/>
</dbReference>
<accession>A0A1I4VQT9</accession>
<protein>
    <recommendedName>
        <fullName evidence="3">HTH luxR-type domain-containing protein</fullName>
    </recommendedName>
</protein>
<gene>
    <name evidence="1" type="ORF">SAMN05421863_108815</name>
</gene>